<reference evidence="3 4" key="1">
    <citation type="journal article" date="2013" name="Nature">
        <title>Insights into bilaterian evolution from three spiralian genomes.</title>
        <authorList>
            <person name="Simakov O."/>
            <person name="Marletaz F."/>
            <person name="Cho S.J."/>
            <person name="Edsinger-Gonzales E."/>
            <person name="Havlak P."/>
            <person name="Hellsten U."/>
            <person name="Kuo D.H."/>
            <person name="Larsson T."/>
            <person name="Lv J."/>
            <person name="Arendt D."/>
            <person name="Savage R."/>
            <person name="Osoegawa K."/>
            <person name="de Jong P."/>
            <person name="Grimwood J."/>
            <person name="Chapman J.A."/>
            <person name="Shapiro H."/>
            <person name="Aerts A."/>
            <person name="Otillar R.P."/>
            <person name="Terry A.Y."/>
            <person name="Boore J.L."/>
            <person name="Grigoriev I.V."/>
            <person name="Lindberg D.R."/>
            <person name="Seaver E.C."/>
            <person name="Weisblat D.A."/>
            <person name="Putnam N.H."/>
            <person name="Rokhsar D.S."/>
        </authorList>
    </citation>
    <scope>NUCLEOTIDE SEQUENCE [LARGE SCALE GENOMIC DNA]</scope>
</reference>
<dbReference type="EMBL" id="KB202199">
    <property type="protein sequence ID" value="ESO91893.1"/>
    <property type="molecule type" value="Genomic_DNA"/>
</dbReference>
<dbReference type="CTD" id="20239363"/>
<accession>V4A5E0</accession>
<dbReference type="AlphaFoldDB" id="V4A5E0"/>
<dbReference type="Proteomes" id="UP000030746">
    <property type="component" value="Unassembled WGS sequence"/>
</dbReference>
<feature type="region of interest" description="Disordered" evidence="1">
    <location>
        <begin position="1"/>
        <end position="22"/>
    </location>
</feature>
<dbReference type="GeneID" id="20239363"/>
<dbReference type="CTD" id="20239360"/>
<feature type="region of interest" description="Disordered" evidence="1">
    <location>
        <begin position="115"/>
        <end position="146"/>
    </location>
</feature>
<gene>
    <name evidence="2" type="ORF">LOTGIDRAFT_163255</name>
    <name evidence="3" type="ORF">LOTGIDRAFT_163259</name>
</gene>
<dbReference type="KEGG" id="lgi:LOTGIDRAFT_163255"/>
<dbReference type="RefSeq" id="XP_009057562.1">
    <property type="nucleotide sequence ID" value="XM_009059314.1"/>
</dbReference>
<sequence>METQDSESLHEGAVNNNSSSSELKLQTENFEKVLKSMSKDIQYSMLTDDGYDHIFDLYKKWLEVLESYQVTHHQYIQIIEEADRQSYLYDHIDFQREIDSFRRYSEEWFKLNKPTPPDVKPSDSVSQLSRSDSSSVSSNSDWVREEQKRIELVEKRKVLEQKQKLRETAN</sequence>
<dbReference type="HOGENOM" id="CLU_1572412_0_0_1"/>
<dbReference type="GeneID" id="20239360"/>
<protein>
    <submittedName>
        <fullName evidence="3">Uncharacterized protein</fullName>
    </submittedName>
</protein>
<name>V4A5E0_LOTGI</name>
<dbReference type="RefSeq" id="XP_009057566.1">
    <property type="nucleotide sequence ID" value="XM_009059318.1"/>
</dbReference>
<dbReference type="KEGG" id="lgi:LOTGIDRAFT_163259"/>
<organism evidence="3 4">
    <name type="scientific">Lottia gigantea</name>
    <name type="common">Giant owl limpet</name>
    <dbReference type="NCBI Taxonomy" id="225164"/>
    <lineage>
        <taxon>Eukaryota</taxon>
        <taxon>Metazoa</taxon>
        <taxon>Spiralia</taxon>
        <taxon>Lophotrochozoa</taxon>
        <taxon>Mollusca</taxon>
        <taxon>Gastropoda</taxon>
        <taxon>Patellogastropoda</taxon>
        <taxon>Lottioidea</taxon>
        <taxon>Lottiidae</taxon>
        <taxon>Lottia</taxon>
    </lineage>
</organism>
<dbReference type="EMBL" id="KB202199">
    <property type="protein sequence ID" value="ESO91897.1"/>
    <property type="molecule type" value="Genomic_DNA"/>
</dbReference>
<feature type="compositionally biased region" description="Low complexity" evidence="1">
    <location>
        <begin position="122"/>
        <end position="141"/>
    </location>
</feature>
<evidence type="ECO:0000313" key="2">
    <source>
        <dbReference type="EMBL" id="ESO91893.1"/>
    </source>
</evidence>
<evidence type="ECO:0000313" key="3">
    <source>
        <dbReference type="EMBL" id="ESO91897.1"/>
    </source>
</evidence>
<evidence type="ECO:0000256" key="1">
    <source>
        <dbReference type="SAM" id="MobiDB-lite"/>
    </source>
</evidence>
<keyword evidence="4" id="KW-1185">Reference proteome</keyword>
<evidence type="ECO:0000313" key="4">
    <source>
        <dbReference type="Proteomes" id="UP000030746"/>
    </source>
</evidence>
<proteinExistence type="predicted"/>